<evidence type="ECO:0000313" key="7">
    <source>
        <dbReference type="EMBL" id="ANW10846.1"/>
    </source>
</evidence>
<keyword evidence="5 6" id="KW-1160">Virus entry into host cell</keyword>
<keyword evidence="3 5" id="KW-0945">Host-virus interaction</keyword>
<dbReference type="EMBL" id="KU749410">
    <property type="protein sequence ID" value="API70186.1"/>
    <property type="molecule type" value="Genomic_RNA"/>
</dbReference>
<keyword evidence="5" id="KW-0406">Ion transport</keyword>
<dbReference type="EMBL" id="KX232595">
    <property type="protein sequence ID" value="ANW10846.1"/>
    <property type="molecule type" value="Genomic_RNA"/>
</dbReference>
<dbReference type="GO" id="GO:0044423">
    <property type="term" value="C:virion component"/>
    <property type="evidence" value="ECO:0007669"/>
    <property type="project" value="UniProtKB-UniRule"/>
</dbReference>
<evidence type="ECO:0000256" key="3">
    <source>
        <dbReference type="ARBA" id="ARBA00022581"/>
    </source>
</evidence>
<evidence type="ECO:0000256" key="5">
    <source>
        <dbReference type="HAMAP-Rule" id="MF_04080"/>
    </source>
</evidence>
<keyword evidence="5" id="KW-1079">Host G2/M cell cycle arrest by virus</keyword>
<evidence type="ECO:0000256" key="2">
    <source>
        <dbReference type="ARBA" id="ARBA00022562"/>
    </source>
</evidence>
<keyword evidence="5" id="KW-1121">Modulation of host cell cycle by virus</keyword>
<keyword evidence="5 6" id="KW-1163">Viral penetration into host nucleus</keyword>
<gene>
    <name evidence="5 6 8" type="primary">vpr</name>
</gene>
<dbReference type="HAMAP" id="MF_04080">
    <property type="entry name" value="HIV_VPR"/>
    <property type="match status" value="1"/>
</dbReference>
<comment type="subunit">
    <text evidence="5">Homooligomer, may form homodimer. Interacts with p6-gag region of the Pr55 Gag precursor protein through a (Leu-X-X)4 motif near the C-terminus of the P6gag protein. Interacts with host UNG. May interact with host RAD23A/HHR23A. Interacts with host VPRBP/DCAF1, leading to hijack the CUL4A-RBX1-DDB1-DCAF1/VPRBP complex, mediating ubiquitination of host proteins such as TERT and ZGPAT and arrest of the cell cycle in G2 phase.</text>
</comment>
<comment type="subcellular location">
    <subcellularLocation>
        <location evidence="1 5">Host nucleus</location>
    </subcellularLocation>
    <subcellularLocation>
        <location evidence="5">Virion</location>
    </subcellularLocation>
    <subcellularLocation>
        <location evidence="5">Host extracellular space</location>
    </subcellularLocation>
    <text evidence="5">Incorporation into virion is dependent on p6 GAG sequences. Lacks a canonical nuclear localization signal, thus import into nucleus may function independently of the human importin pathway. Detected in high quantity in the serum and cerebrospinal fluid of AIDS patient.</text>
</comment>
<dbReference type="SMR" id="A0A1L4AMZ3"/>
<keyword evidence="5" id="KW-0053">Apoptosis</keyword>
<sequence length="99" mass="11653">MEQAPEDQGPQREPYNEWMLELLEDLKHEAVRHFPRLWLQGLGQHIYDTYGDTWEGVEAIIRILQQLLFVHFRIGCQRSRIGISQGRRGRRGRDGSGRP</sequence>
<dbReference type="GO" id="GO:0051260">
    <property type="term" value="P:protein homooligomerization"/>
    <property type="evidence" value="ECO:0007669"/>
    <property type="project" value="UniProtKB-UniRule"/>
</dbReference>
<dbReference type="GO" id="GO:0006351">
    <property type="term" value="P:DNA-templated transcription"/>
    <property type="evidence" value="ECO:0007669"/>
    <property type="project" value="UniProtKB-UniRule"/>
</dbReference>
<evidence type="ECO:0000256" key="6">
    <source>
        <dbReference type="RuleBase" id="RU364021"/>
    </source>
</evidence>
<comment type="PTM">
    <text evidence="5">Phosphorylated on several residues by host. These phosphorylations regulate VPR activity for the nuclear import of the HIV-1 pre-integration complex.</text>
</comment>
<dbReference type="GO" id="GO:0006355">
    <property type="term" value="P:regulation of DNA-templated transcription"/>
    <property type="evidence" value="ECO:0007669"/>
    <property type="project" value="UniProtKB-UniRule"/>
</dbReference>
<dbReference type="GO" id="GO:0043655">
    <property type="term" value="C:host extracellular space"/>
    <property type="evidence" value="ECO:0007669"/>
    <property type="project" value="UniProtKB-SubCell"/>
</dbReference>
<keyword evidence="5" id="KW-0597">Phosphoprotein</keyword>
<name>A0A1L4AMZ3_HV1</name>
<keyword evidence="5 6" id="KW-0804">Transcription</keyword>
<accession>A0A1L4AMZ3</accession>
<keyword evidence="5" id="KW-0813">Transport</keyword>
<keyword evidence="5" id="KW-0407">Ion channel</keyword>
<comment type="miscellaneous">
    <text evidence="5">HIV-1 lineages are divided in three main groups, M (for Major), O (for Outlier), and N (for New, or Non-M, Non-O). The vast majority of strains found worldwide belong to the group M. Group O seems to be endemic to and largely confined to Cameroon and neighboring countries in West Central Africa, where these viruses represent a small minority of HIV-1 strains. The group N is represented by a limited number of isolates from Cameroonian persons. The group M is further subdivided in 9 clades or subtypes (A to D, F to H, J and K).</text>
</comment>
<organism evidence="8">
    <name type="scientific">Human immunodeficiency virus type 1</name>
    <name type="common">HIV-1</name>
    <dbReference type="NCBI Taxonomy" id="11676"/>
    <lineage>
        <taxon>Viruses</taxon>
        <taxon>Riboviria</taxon>
        <taxon>Pararnavirae</taxon>
        <taxon>Artverviricota</taxon>
        <taxon>Revtraviricetes</taxon>
        <taxon>Ortervirales</taxon>
        <taxon>Retroviridae</taxon>
        <taxon>Orthoretrovirinae</taxon>
        <taxon>Lentivirus</taxon>
        <taxon>Lentivirus humimdef1</taxon>
    </lineage>
</organism>
<evidence type="ECO:0000256" key="1">
    <source>
        <dbReference type="ARBA" id="ARBA00004147"/>
    </source>
</evidence>
<dbReference type="Gene3D" id="6.10.210.10">
    <property type="match status" value="1"/>
</dbReference>
<dbReference type="GO" id="GO:0042025">
    <property type="term" value="C:host cell nucleus"/>
    <property type="evidence" value="ECO:0007669"/>
    <property type="project" value="UniProtKB-SubCell"/>
</dbReference>
<comment type="similarity">
    <text evidence="5">Belongs to the HIV-1 VPR protein family.</text>
</comment>
<proteinExistence type="inferred from homology"/>
<dbReference type="GO" id="GO:0034220">
    <property type="term" value="P:monoatomic ion transmembrane transport"/>
    <property type="evidence" value="ECO:0007669"/>
    <property type="project" value="UniProtKB-KW"/>
</dbReference>
<keyword evidence="5 6" id="KW-0010">Activator</keyword>
<reference evidence="8" key="2">
    <citation type="submission" date="2017-07" db="EMBL/GenBank/DDBJ databases">
        <title>Characterization of near full length genome sequences for standard panels of HIV-1 isolates established at the External Quality Assurance Program Oversight Laboratory (EQAPOL).</title>
        <authorList>
            <person name="Hora B."/>
            <person name="Chen Y."/>
            <person name="Shah S.A."/>
            <person name="Busch M.P."/>
            <person name="Denny T.N."/>
            <person name="Gao F."/>
        </authorList>
    </citation>
    <scope>NUCLEOTIDE SEQUENCE</scope>
    <source>
        <strain evidence="8">DEMA114PK002</strain>
    </source>
</reference>
<dbReference type="InterPro" id="IPR000012">
    <property type="entry name" value="RetroV_VpR/X"/>
</dbReference>
<dbReference type="Gene3D" id="1.20.5.90">
    <property type="entry name" value="VpR/VpX protein, C-terminal domain"/>
    <property type="match status" value="1"/>
</dbReference>
<dbReference type="PRINTS" id="PR00444">
    <property type="entry name" value="HIVVPRVPX"/>
</dbReference>
<keyword evidence="2 5" id="KW-1048">Host nucleus</keyword>
<keyword evidence="5 6" id="KW-0131">Cell cycle</keyword>
<reference evidence="7" key="1">
    <citation type="journal article" date="2016" name="PLoS ONE">
        <title>Fast Dissemination of New HIV-1 CRF02/A1 Recombinants in Pakistan.</title>
        <authorList>
            <person name="Chen Y."/>
            <person name="Hora B."/>
            <person name="DeMarco T."/>
            <person name="Shah S.A."/>
            <person name="Ahmed M."/>
            <person name="Sanchez A.M."/>
            <person name="Su C."/>
            <person name="Carter M."/>
            <person name="Stone M."/>
            <person name="Hasan R."/>
            <person name="Hasan Z."/>
            <person name="Busch M.P."/>
            <person name="Denny T.N."/>
            <person name="Gao F."/>
        </authorList>
    </citation>
    <scope>NUCLEOTIDE SEQUENCE</scope>
    <source>
        <strain evidence="7">HIV-1</strain>
    </source>
</reference>
<protein>
    <recommendedName>
        <fullName evidence="5 6">Protein Vpr</fullName>
    </recommendedName>
    <alternativeName>
        <fullName evidence="5">R ORF protein</fullName>
    </alternativeName>
    <alternativeName>
        <fullName evidence="5 6">Viral protein R</fullName>
    </alternativeName>
</protein>
<keyword evidence="5 6" id="KW-0805">Transcription regulation</keyword>
<dbReference type="GO" id="GO:0039592">
    <property type="term" value="P:symbiont-mediated arrest of host cell cycle during G2/M transition"/>
    <property type="evidence" value="ECO:0007669"/>
    <property type="project" value="UniProtKB-UniRule"/>
</dbReference>
<organismHost>
    <name type="scientific">Homo sapiens</name>
    <name type="common">Human</name>
    <dbReference type="NCBI Taxonomy" id="9606"/>
</organismHost>
<dbReference type="GO" id="GO:0043657">
    <property type="term" value="C:host cell"/>
    <property type="evidence" value="ECO:0007669"/>
    <property type="project" value="GOC"/>
</dbReference>
<evidence type="ECO:0000256" key="4">
    <source>
        <dbReference type="ARBA" id="ARBA00022844"/>
    </source>
</evidence>
<comment type="function">
    <text evidence="5 6">During virus entry, plays a role in the transport of the viral pre-integration (PIC) complex to the host nucleus. This function is crucial for viral infection of non-dividing macrophages. May act directly at the nuclear pore complex, by binding nucleoporins phenylalanine-glycine (FG)-repeat regions.</text>
</comment>
<keyword evidence="4 5" id="KW-0946">Virion</keyword>
<dbReference type="GO" id="GO:0052151">
    <property type="term" value="P:symbiont-mediated activation of host apoptosis"/>
    <property type="evidence" value="ECO:0007669"/>
    <property type="project" value="UniProtKB-UniRule"/>
</dbReference>
<feature type="region of interest" description="Homooligomerization" evidence="5">
    <location>
        <begin position="1"/>
        <end position="42"/>
    </location>
</feature>
<dbReference type="GO" id="GO:0046718">
    <property type="term" value="P:symbiont entry into host cell"/>
    <property type="evidence" value="ECO:0007669"/>
    <property type="project" value="UniProtKB-KW"/>
</dbReference>
<dbReference type="GO" id="GO:0075732">
    <property type="term" value="P:viral penetration into host nucleus"/>
    <property type="evidence" value="ECO:0007669"/>
    <property type="project" value="UniProtKB-UniRule"/>
</dbReference>
<evidence type="ECO:0000313" key="8">
    <source>
        <dbReference type="EMBL" id="API70186.1"/>
    </source>
</evidence>
<comment type="function">
    <text evidence="5 6">During virus replication, may deplete host UNG protein, and incude G2-M cell cycle arrest. Acts by targeting specific host proteins for degradation by the 26S proteasome, through association with the cellular CUL4A-DDB1 E3 ligase complex by direct interaction with host VPRPB/DCAF-1. Cell cycle arrest reportedly occurs within hours of infection and is not blocked by antiviral agents, suggesting that it is initiated by the VPR carried into the virion. Additionally, VPR induces apoptosis in a cell cycle dependent manner suggesting that these two effects are mechanistically linked. Detected in the serum and cerebrospinal fluid of AIDS patient, VPR may also induce cell death to bystander cells.</text>
</comment>
<dbReference type="Pfam" id="PF00522">
    <property type="entry name" value="VPR"/>
    <property type="match status" value="1"/>
</dbReference>